<dbReference type="PANTHER" id="PTHR43767">
    <property type="entry name" value="LONG-CHAIN-FATTY-ACID--COA LIGASE"/>
    <property type="match status" value="1"/>
</dbReference>
<dbReference type="InterPro" id="IPR050237">
    <property type="entry name" value="ATP-dep_AMP-bd_enzyme"/>
</dbReference>
<evidence type="ECO:0000313" key="3">
    <source>
        <dbReference type="Proteomes" id="UP000319103"/>
    </source>
</evidence>
<sequence>MLINTDGRRLSSAALDGAITTVGRELRLRGIGPGDRVVLTGANTAEFVLVLFALMEIGVSIALVDRRTPAAEQARLLTDAGAGRLLTDDPLPPGTTPAAQLTLADLCTTALKEAAEAPDGAVTGDRLARFAPWFARPDGLIVWSSGSTGTPKGIVRSGASVRGNTERTRTRMGYRPDDVLLPLLPFTHQYGLSMLLLWQTAGCSLALQTSSQRVDSALAAIAAHGVTVVDAVPATYHTLLNMLDSGRAGQDGLSTVRMWCVGGEPLGRELSRRFADRIGQPLLDGYGSSEAGNIALAVLPDPVGCGRPLDGLSVRVVDDAGLPVGPGTVGEIVVRTPDYMTGLLGPGGEVLPVDHTDYRTDDIGRFDAVGNLTVLGRRSAVHRLGHTLYPDGIADRASACGAPVRVIPVFPDGVPSRAQLVFFVADQAERPVAHWRAAVAEHLADHERPNRVVVLPEFPLNRTGKVDRQSLQRLAESAVARDGRKG</sequence>
<name>A0A540W4X4_9ACTN</name>
<dbReference type="GO" id="GO:0016878">
    <property type="term" value="F:acid-thiol ligase activity"/>
    <property type="evidence" value="ECO:0007669"/>
    <property type="project" value="UniProtKB-ARBA"/>
</dbReference>
<proteinExistence type="predicted"/>
<dbReference type="Pfam" id="PF00501">
    <property type="entry name" value="AMP-binding"/>
    <property type="match status" value="1"/>
</dbReference>
<dbReference type="InterPro" id="IPR000873">
    <property type="entry name" value="AMP-dep_synth/lig_dom"/>
</dbReference>
<evidence type="ECO:0000259" key="1">
    <source>
        <dbReference type="Pfam" id="PF00501"/>
    </source>
</evidence>
<dbReference type="AlphaFoldDB" id="A0A540W4X4"/>
<dbReference type="CDD" id="cd04433">
    <property type="entry name" value="AFD_class_I"/>
    <property type="match status" value="1"/>
</dbReference>
<gene>
    <name evidence="2" type="ORF">E6W39_19980</name>
</gene>
<keyword evidence="2" id="KW-0436">Ligase</keyword>
<feature type="domain" description="AMP-dependent synthetase/ligase" evidence="1">
    <location>
        <begin position="5"/>
        <end position="343"/>
    </location>
</feature>
<reference evidence="2 3" key="1">
    <citation type="submission" date="2019-06" db="EMBL/GenBank/DDBJ databases">
        <title>Description of Kitasatospora acidophila sp. nov. isolated from pine grove soil, and reclassification of Streptomyces novaecaesareae to Kitasatospora novaeceasareae comb. nov.</title>
        <authorList>
            <person name="Kim M.J."/>
        </authorList>
    </citation>
    <scope>NUCLEOTIDE SEQUENCE [LARGE SCALE GENOMIC DNA]</scope>
    <source>
        <strain evidence="2 3">MMS16-CNU292</strain>
    </source>
</reference>
<dbReference type="Gene3D" id="3.40.50.12780">
    <property type="entry name" value="N-terminal domain of ligase-like"/>
    <property type="match status" value="1"/>
</dbReference>
<organism evidence="2 3">
    <name type="scientific">Kitasatospora acidiphila</name>
    <dbReference type="NCBI Taxonomy" id="2567942"/>
    <lineage>
        <taxon>Bacteria</taxon>
        <taxon>Bacillati</taxon>
        <taxon>Actinomycetota</taxon>
        <taxon>Actinomycetes</taxon>
        <taxon>Kitasatosporales</taxon>
        <taxon>Streptomycetaceae</taxon>
        <taxon>Kitasatospora</taxon>
    </lineage>
</organism>
<dbReference type="Proteomes" id="UP000319103">
    <property type="component" value="Unassembled WGS sequence"/>
</dbReference>
<comment type="caution">
    <text evidence="2">The sequence shown here is derived from an EMBL/GenBank/DDBJ whole genome shotgun (WGS) entry which is preliminary data.</text>
</comment>
<dbReference type="OrthoDB" id="2644916at2"/>
<evidence type="ECO:0000313" key="2">
    <source>
        <dbReference type="EMBL" id="TQF04091.1"/>
    </source>
</evidence>
<dbReference type="RefSeq" id="WP_141634682.1">
    <property type="nucleotide sequence ID" value="NZ_VIGB01000003.1"/>
</dbReference>
<dbReference type="InterPro" id="IPR042099">
    <property type="entry name" value="ANL_N_sf"/>
</dbReference>
<dbReference type="InterPro" id="IPR045851">
    <property type="entry name" value="AMP-bd_C_sf"/>
</dbReference>
<dbReference type="SUPFAM" id="SSF56801">
    <property type="entry name" value="Acetyl-CoA synthetase-like"/>
    <property type="match status" value="1"/>
</dbReference>
<dbReference type="PANTHER" id="PTHR43767:SF1">
    <property type="entry name" value="NONRIBOSOMAL PEPTIDE SYNTHASE PES1 (EUROFUNG)-RELATED"/>
    <property type="match status" value="1"/>
</dbReference>
<protein>
    <submittedName>
        <fullName evidence="2">Acyl--CoA ligase</fullName>
    </submittedName>
</protein>
<dbReference type="Gene3D" id="3.30.300.30">
    <property type="match status" value="1"/>
</dbReference>
<accession>A0A540W4X4</accession>
<dbReference type="EMBL" id="VIGB01000003">
    <property type="protein sequence ID" value="TQF04091.1"/>
    <property type="molecule type" value="Genomic_DNA"/>
</dbReference>
<keyword evidence="3" id="KW-1185">Reference proteome</keyword>